<dbReference type="PRINTS" id="PR00722">
    <property type="entry name" value="CHYMOTRYPSIN"/>
</dbReference>
<accession>A0A1E7ESB9</accession>
<keyword evidence="3" id="KW-0720">Serine protease</keyword>
<dbReference type="Proteomes" id="UP000095751">
    <property type="component" value="Unassembled WGS sequence"/>
</dbReference>
<dbReference type="InterPro" id="IPR001314">
    <property type="entry name" value="Peptidase_S1A"/>
</dbReference>
<dbReference type="InterPro" id="IPR043504">
    <property type="entry name" value="Peptidase_S1_PA_chymotrypsin"/>
</dbReference>
<name>A0A1E7ESB9_9STRA</name>
<dbReference type="InterPro" id="IPR001254">
    <property type="entry name" value="Trypsin_dom"/>
</dbReference>
<dbReference type="KEGG" id="fcy:FRACYDRAFT_264414"/>
<dbReference type="PANTHER" id="PTHR24252">
    <property type="entry name" value="ACROSIN-RELATED"/>
    <property type="match status" value="1"/>
</dbReference>
<evidence type="ECO:0000313" key="6">
    <source>
        <dbReference type="Proteomes" id="UP000095751"/>
    </source>
</evidence>
<dbReference type="InterPro" id="IPR009003">
    <property type="entry name" value="Peptidase_S1_PA"/>
</dbReference>
<keyword evidence="6" id="KW-1185">Reference proteome</keyword>
<dbReference type="GO" id="GO:0004252">
    <property type="term" value="F:serine-type endopeptidase activity"/>
    <property type="evidence" value="ECO:0007669"/>
    <property type="project" value="InterPro"/>
</dbReference>
<dbReference type="InterPro" id="IPR018114">
    <property type="entry name" value="TRYPSIN_HIS"/>
</dbReference>
<keyword evidence="3 5" id="KW-0645">Protease</keyword>
<dbReference type="InParanoid" id="A0A1E7ESB9"/>
<reference evidence="5 6" key="1">
    <citation type="submission" date="2016-09" db="EMBL/GenBank/DDBJ databases">
        <title>Extensive genetic diversity and differential bi-allelic expression allows diatom success in the polar Southern Ocean.</title>
        <authorList>
            <consortium name="DOE Joint Genome Institute"/>
            <person name="Mock T."/>
            <person name="Otillar R.P."/>
            <person name="Strauss J."/>
            <person name="Dupont C."/>
            <person name="Frickenhaus S."/>
            <person name="Maumus F."/>
            <person name="Mcmullan M."/>
            <person name="Sanges R."/>
            <person name="Schmutz J."/>
            <person name="Toseland A."/>
            <person name="Valas R."/>
            <person name="Veluchamy A."/>
            <person name="Ward B.J."/>
            <person name="Allen A."/>
            <person name="Barry K."/>
            <person name="Falciatore A."/>
            <person name="Ferrante M."/>
            <person name="Fortunato A.E."/>
            <person name="Gloeckner G."/>
            <person name="Gruber A."/>
            <person name="Hipkin R."/>
            <person name="Janech M."/>
            <person name="Kroth P."/>
            <person name="Leese F."/>
            <person name="Lindquist E."/>
            <person name="Lyon B.R."/>
            <person name="Martin J."/>
            <person name="Mayer C."/>
            <person name="Parker M."/>
            <person name="Quesneville H."/>
            <person name="Raymond J."/>
            <person name="Uhlig C."/>
            <person name="Valentin K.U."/>
            <person name="Worden A.Z."/>
            <person name="Armbrust E.V."/>
            <person name="Bowler C."/>
            <person name="Green B."/>
            <person name="Moulton V."/>
            <person name="Van Oosterhout C."/>
            <person name="Grigoriev I."/>
        </authorList>
    </citation>
    <scope>NUCLEOTIDE SEQUENCE [LARGE SCALE GENOMIC DNA]</scope>
    <source>
        <strain evidence="5 6">CCMP1102</strain>
    </source>
</reference>
<evidence type="ECO:0000256" key="3">
    <source>
        <dbReference type="RuleBase" id="RU363034"/>
    </source>
</evidence>
<dbReference type="PANTHER" id="PTHR24252:SF7">
    <property type="entry name" value="HYALIN"/>
    <property type="match status" value="1"/>
</dbReference>
<dbReference type="PROSITE" id="PS00134">
    <property type="entry name" value="TRYPSIN_HIS"/>
    <property type="match status" value="1"/>
</dbReference>
<sequence>MTMTTTTKTTTTSRYFLPRIFASTPTTITLLLFLITCCRLNTSLVTGANQPNLRIVGGNDADPAEYQFFAAWGSSCGATLIHDDILLTAAHCNPLTTNRVVVGAYTKHQANEPDPVNSVSRTIEQRIIHPDYNVDSWDYDVMLLKLDEPAPSSLPKVTLNNDSSKPAALSTVFPLGLGRLAEEDGDFPDVLQEVNVRVIDSDTCSRSPMYPGWIQDSMICAGVSGGGEDACFGDSGGPLLQRDSGGNITQVGVVSYGTGCARANKPGVYHRVSASYDWIQEQICEFSSSKPDSCPGLKTAVIDEVVIDEVVVDEVVVDEVVSEESIYKTSNNRIYNTSNNRLRGSVTVDASDGRIRSAGRDSIWDSAMGGDP</sequence>
<dbReference type="Pfam" id="PF00089">
    <property type="entry name" value="Trypsin"/>
    <property type="match status" value="1"/>
</dbReference>
<evidence type="ECO:0000313" key="5">
    <source>
        <dbReference type="EMBL" id="OEU08772.1"/>
    </source>
</evidence>
<evidence type="ECO:0000256" key="2">
    <source>
        <dbReference type="ARBA" id="ARBA00023157"/>
    </source>
</evidence>
<dbReference type="PROSITE" id="PS00135">
    <property type="entry name" value="TRYPSIN_SER"/>
    <property type="match status" value="1"/>
</dbReference>
<protein>
    <submittedName>
        <fullName evidence="5">Trypsin-like serine protease</fullName>
    </submittedName>
</protein>
<dbReference type="GO" id="GO:0006508">
    <property type="term" value="P:proteolysis"/>
    <property type="evidence" value="ECO:0007669"/>
    <property type="project" value="UniProtKB-KW"/>
</dbReference>
<dbReference type="InterPro" id="IPR033116">
    <property type="entry name" value="TRYPSIN_SER"/>
</dbReference>
<dbReference type="PROSITE" id="PS50240">
    <property type="entry name" value="TRYPSIN_DOM"/>
    <property type="match status" value="1"/>
</dbReference>
<feature type="domain" description="Peptidase S1" evidence="4">
    <location>
        <begin position="55"/>
        <end position="284"/>
    </location>
</feature>
<dbReference type="Gene3D" id="2.40.10.10">
    <property type="entry name" value="Trypsin-like serine proteases"/>
    <property type="match status" value="1"/>
</dbReference>
<dbReference type="OrthoDB" id="44567at2759"/>
<dbReference type="AlphaFoldDB" id="A0A1E7ESB9"/>
<dbReference type="EMBL" id="KV784378">
    <property type="protein sequence ID" value="OEU08772.1"/>
    <property type="molecule type" value="Genomic_DNA"/>
</dbReference>
<keyword evidence="2" id="KW-1015">Disulfide bond</keyword>
<dbReference type="CDD" id="cd00190">
    <property type="entry name" value="Tryp_SPc"/>
    <property type="match status" value="1"/>
</dbReference>
<organism evidence="5 6">
    <name type="scientific">Fragilariopsis cylindrus CCMP1102</name>
    <dbReference type="NCBI Taxonomy" id="635003"/>
    <lineage>
        <taxon>Eukaryota</taxon>
        <taxon>Sar</taxon>
        <taxon>Stramenopiles</taxon>
        <taxon>Ochrophyta</taxon>
        <taxon>Bacillariophyta</taxon>
        <taxon>Bacillariophyceae</taxon>
        <taxon>Bacillariophycidae</taxon>
        <taxon>Bacillariales</taxon>
        <taxon>Bacillariaceae</taxon>
        <taxon>Fragilariopsis</taxon>
    </lineage>
</organism>
<evidence type="ECO:0000259" key="4">
    <source>
        <dbReference type="PROSITE" id="PS50240"/>
    </source>
</evidence>
<proteinExistence type="predicted"/>
<keyword evidence="3" id="KW-0378">Hydrolase</keyword>
<dbReference type="SMART" id="SM00020">
    <property type="entry name" value="Tryp_SPc"/>
    <property type="match status" value="1"/>
</dbReference>
<dbReference type="FunFam" id="2.40.10.10:FF:000002">
    <property type="entry name" value="Transmembrane protease serine"/>
    <property type="match status" value="1"/>
</dbReference>
<keyword evidence="1" id="KW-0843">Virulence</keyword>
<evidence type="ECO:0000256" key="1">
    <source>
        <dbReference type="ARBA" id="ARBA00023026"/>
    </source>
</evidence>
<gene>
    <name evidence="5" type="ORF">FRACYDRAFT_264414</name>
</gene>
<dbReference type="SUPFAM" id="SSF50494">
    <property type="entry name" value="Trypsin-like serine proteases"/>
    <property type="match status" value="1"/>
</dbReference>